<dbReference type="InterPro" id="IPR014752">
    <property type="entry name" value="Arrestin-like_C"/>
</dbReference>
<dbReference type="PANTHER" id="PTHR11188:SF17">
    <property type="entry name" value="FI21816P1"/>
    <property type="match status" value="1"/>
</dbReference>
<dbReference type="InterPro" id="IPR014756">
    <property type="entry name" value="Ig_E-set"/>
</dbReference>
<comment type="caution">
    <text evidence="4">The sequence shown here is derived from an EMBL/GenBank/DDBJ whole genome shotgun (WGS) entry which is preliminary data.</text>
</comment>
<comment type="similarity">
    <text evidence="1">Belongs to the arrestin family.</text>
</comment>
<dbReference type="Pfam" id="PF00339">
    <property type="entry name" value="Arrestin_N"/>
    <property type="match status" value="1"/>
</dbReference>
<dbReference type="SUPFAM" id="SSF81296">
    <property type="entry name" value="E set domains"/>
    <property type="match status" value="2"/>
</dbReference>
<evidence type="ECO:0000256" key="1">
    <source>
        <dbReference type="ARBA" id="ARBA00005298"/>
    </source>
</evidence>
<reference evidence="4 5" key="1">
    <citation type="journal article" date="2021" name="Elife">
        <title>Chloroplast acquisition without the gene transfer in kleptoplastic sea slugs, Plakobranchus ocellatus.</title>
        <authorList>
            <person name="Maeda T."/>
            <person name="Takahashi S."/>
            <person name="Yoshida T."/>
            <person name="Shimamura S."/>
            <person name="Takaki Y."/>
            <person name="Nagai Y."/>
            <person name="Toyoda A."/>
            <person name="Suzuki Y."/>
            <person name="Arimoto A."/>
            <person name="Ishii H."/>
            <person name="Satoh N."/>
            <person name="Nishiyama T."/>
            <person name="Hasebe M."/>
            <person name="Maruyama T."/>
            <person name="Minagawa J."/>
            <person name="Obokata J."/>
            <person name="Shigenobu S."/>
        </authorList>
    </citation>
    <scope>NUCLEOTIDE SEQUENCE [LARGE SCALE GENOMIC DNA]</scope>
</reference>
<proteinExistence type="inferred from homology"/>
<dbReference type="AlphaFoldDB" id="A0AAV4G186"/>
<dbReference type="SMART" id="SM01017">
    <property type="entry name" value="Arrestin_C"/>
    <property type="match status" value="1"/>
</dbReference>
<dbReference type="PANTHER" id="PTHR11188">
    <property type="entry name" value="ARRESTIN DOMAIN CONTAINING PROTEIN"/>
    <property type="match status" value="1"/>
</dbReference>
<feature type="domain" description="Arrestin C-terminal-like" evidence="3">
    <location>
        <begin position="170"/>
        <end position="300"/>
    </location>
</feature>
<accession>A0AAV4G186</accession>
<dbReference type="GO" id="GO:0005737">
    <property type="term" value="C:cytoplasm"/>
    <property type="evidence" value="ECO:0007669"/>
    <property type="project" value="TreeGrafter"/>
</dbReference>
<evidence type="ECO:0000256" key="2">
    <source>
        <dbReference type="SAM" id="MobiDB-lite"/>
    </source>
</evidence>
<name>A0AAV4G186_9GAST</name>
<dbReference type="Proteomes" id="UP000762676">
    <property type="component" value="Unassembled WGS sequence"/>
</dbReference>
<feature type="region of interest" description="Disordered" evidence="2">
    <location>
        <begin position="376"/>
        <end position="406"/>
    </location>
</feature>
<dbReference type="Gene3D" id="2.60.40.640">
    <property type="match status" value="2"/>
</dbReference>
<dbReference type="GO" id="GO:0015031">
    <property type="term" value="P:protein transport"/>
    <property type="evidence" value="ECO:0007669"/>
    <property type="project" value="TreeGrafter"/>
</dbReference>
<dbReference type="InterPro" id="IPR050357">
    <property type="entry name" value="Arrestin_domain-protein"/>
</dbReference>
<evidence type="ECO:0000313" key="5">
    <source>
        <dbReference type="Proteomes" id="UP000762676"/>
    </source>
</evidence>
<feature type="compositionally biased region" description="Polar residues" evidence="2">
    <location>
        <begin position="392"/>
        <end position="406"/>
    </location>
</feature>
<dbReference type="Pfam" id="PF02752">
    <property type="entry name" value="Arrestin_C"/>
    <property type="match status" value="1"/>
</dbReference>
<dbReference type="InterPro" id="IPR011021">
    <property type="entry name" value="Arrestin-like_N"/>
</dbReference>
<sequence length="716" mass="78616">MGKITQCSIALKNNNTAVYRPGDTIEGYVILDVEGEVRINAVNIFLAGKALTKWDSPRNSFESIHRRETYVDVFKRLVREDVGVLTAGRHRYTFSFKLPSQGLPSSFEGEYGAVRYWLRVQVDKKFPGIDAVFYKYFTVLSNVNVNDPERGKTVWYKNTKTMSKVLGFGDAGTVTLKACTHRQAYCPGEKIEISLEAKNESLKDCGIVKATLCQEVEFQAGGDPKRSSTEISIVEGSPLEAGKTLVWDKQGMLVRSMPPSTAQLTCQIIKVSYHVRVEIEVSMGFNLRADLPVTIGTVPFGASPPQQGTEMVSNTVNLSYMACQYGIKRFNRSEGDFKYVEFKPNTVWVFHDISAQSGATSLAAAQQTMLKTLHAQDPHEGRAVSSDPPPSSKTASANAGNLSPLTSTVVPEVPEKQALPTSIVNPEAQEKLPLSAPEVVQRMPDSITAVVDCPPSYEEIMAMGTHPQSCTPSLDNGLVPYHLAENSGAGCVLLLAFPVISRGLVQASFKRSAANMSLHRGQVLGYAEQFPVIPASPDTSAVLLYFPSQRASLSWLQNQTTAFPDLASTWLALVTENTEFKSVSGRELPSPPTPQSAAGIIAFTYAKINWPAGGQKDKAEASEMAKRARELGNKVKHRRVLHSSKVLFAWGDWSSFPLSESDSCVVIVRQFENLEVYESHRCLISEDPLAKGLFEKIFQPIVRQALSTKDLALFKN</sequence>
<dbReference type="EMBL" id="BMAT01004725">
    <property type="protein sequence ID" value="GFR79259.1"/>
    <property type="molecule type" value="Genomic_DNA"/>
</dbReference>
<keyword evidence="5" id="KW-1185">Reference proteome</keyword>
<dbReference type="InterPro" id="IPR011022">
    <property type="entry name" value="Arrestin_C-like"/>
</dbReference>
<organism evidence="4 5">
    <name type="scientific">Elysia marginata</name>
    <dbReference type="NCBI Taxonomy" id="1093978"/>
    <lineage>
        <taxon>Eukaryota</taxon>
        <taxon>Metazoa</taxon>
        <taxon>Spiralia</taxon>
        <taxon>Lophotrochozoa</taxon>
        <taxon>Mollusca</taxon>
        <taxon>Gastropoda</taxon>
        <taxon>Heterobranchia</taxon>
        <taxon>Euthyneura</taxon>
        <taxon>Panpulmonata</taxon>
        <taxon>Sacoglossa</taxon>
        <taxon>Placobranchoidea</taxon>
        <taxon>Plakobranchidae</taxon>
        <taxon>Elysia</taxon>
    </lineage>
</organism>
<gene>
    <name evidence="4" type="ORF">ElyMa_002285100</name>
</gene>
<protein>
    <submittedName>
        <fullName evidence="4">Arrestin domain-containing protein 3-like</fullName>
    </submittedName>
</protein>
<evidence type="ECO:0000313" key="4">
    <source>
        <dbReference type="EMBL" id="GFR79259.1"/>
    </source>
</evidence>
<evidence type="ECO:0000259" key="3">
    <source>
        <dbReference type="SMART" id="SM01017"/>
    </source>
</evidence>